<organism evidence="2 3">
    <name type="scientific">Trinickia soli</name>
    <dbReference type="NCBI Taxonomy" id="380675"/>
    <lineage>
        <taxon>Bacteria</taxon>
        <taxon>Pseudomonadati</taxon>
        <taxon>Pseudomonadota</taxon>
        <taxon>Betaproteobacteria</taxon>
        <taxon>Burkholderiales</taxon>
        <taxon>Burkholderiaceae</taxon>
        <taxon>Trinickia</taxon>
    </lineage>
</organism>
<sequence>MEVNAVRAQIGGARQGSAVPDPAMVDRVFRALSDPTRRGVLERLSVRPASVSDLAAPFEMALPSFIGHLKVLEESGLVRSYKSGRVRTYELAPEQIKLAEDWLGQQRQLWERRLDRLDHYLMKMKEEHKE</sequence>
<dbReference type="InterPro" id="IPR036388">
    <property type="entry name" value="WH-like_DNA-bd_sf"/>
</dbReference>
<dbReference type="PROSITE" id="PS50987">
    <property type="entry name" value="HTH_ARSR_2"/>
    <property type="match status" value="1"/>
</dbReference>
<accession>A0A2N7WD23</accession>
<dbReference type="PANTHER" id="PTHR38600:SF2">
    <property type="entry name" value="SLL0088 PROTEIN"/>
    <property type="match status" value="1"/>
</dbReference>
<dbReference type="GO" id="GO:0003700">
    <property type="term" value="F:DNA-binding transcription factor activity"/>
    <property type="evidence" value="ECO:0007669"/>
    <property type="project" value="InterPro"/>
</dbReference>
<dbReference type="InterPro" id="IPR001845">
    <property type="entry name" value="HTH_ArsR_DNA-bd_dom"/>
</dbReference>
<dbReference type="Gene3D" id="1.10.10.10">
    <property type="entry name" value="Winged helix-like DNA-binding domain superfamily/Winged helix DNA-binding domain"/>
    <property type="match status" value="1"/>
</dbReference>
<comment type="caution">
    <text evidence="2">The sequence shown here is derived from an EMBL/GenBank/DDBJ whole genome shotgun (WGS) entry which is preliminary data.</text>
</comment>
<dbReference type="AlphaFoldDB" id="A0A2N7WD23"/>
<evidence type="ECO:0000259" key="1">
    <source>
        <dbReference type="PROSITE" id="PS50987"/>
    </source>
</evidence>
<dbReference type="EMBL" id="PNYB01000003">
    <property type="protein sequence ID" value="PMS27265.1"/>
    <property type="molecule type" value="Genomic_DNA"/>
</dbReference>
<dbReference type="Pfam" id="PF12840">
    <property type="entry name" value="HTH_20"/>
    <property type="match status" value="1"/>
</dbReference>
<dbReference type="SUPFAM" id="SSF46785">
    <property type="entry name" value="Winged helix' DNA-binding domain"/>
    <property type="match status" value="1"/>
</dbReference>
<protein>
    <submittedName>
        <fullName evidence="2">Transcriptional regulator</fullName>
    </submittedName>
</protein>
<name>A0A2N7WD23_9BURK</name>
<feature type="domain" description="HTH arsR-type" evidence="1">
    <location>
        <begin position="17"/>
        <end position="111"/>
    </location>
</feature>
<proteinExistence type="predicted"/>
<gene>
    <name evidence="2" type="ORF">C0Z19_04850</name>
</gene>
<dbReference type="CDD" id="cd00090">
    <property type="entry name" value="HTH_ARSR"/>
    <property type="match status" value="1"/>
</dbReference>
<dbReference type="SMART" id="SM00418">
    <property type="entry name" value="HTH_ARSR"/>
    <property type="match status" value="1"/>
</dbReference>
<dbReference type="InterPro" id="IPR011991">
    <property type="entry name" value="ArsR-like_HTH"/>
</dbReference>
<dbReference type="Proteomes" id="UP000235347">
    <property type="component" value="Unassembled WGS sequence"/>
</dbReference>
<evidence type="ECO:0000313" key="2">
    <source>
        <dbReference type="EMBL" id="PMS27265.1"/>
    </source>
</evidence>
<evidence type="ECO:0000313" key="3">
    <source>
        <dbReference type="Proteomes" id="UP000235347"/>
    </source>
</evidence>
<dbReference type="PANTHER" id="PTHR38600">
    <property type="entry name" value="TRANSCRIPTIONAL REGULATORY PROTEIN"/>
    <property type="match status" value="1"/>
</dbReference>
<dbReference type="InterPro" id="IPR036390">
    <property type="entry name" value="WH_DNA-bd_sf"/>
</dbReference>
<dbReference type="NCBIfam" id="NF033788">
    <property type="entry name" value="HTH_metalloreg"/>
    <property type="match status" value="1"/>
</dbReference>
<dbReference type="PRINTS" id="PR00778">
    <property type="entry name" value="HTHARSR"/>
</dbReference>
<keyword evidence="3" id="KW-1185">Reference proteome</keyword>
<reference evidence="2 3" key="1">
    <citation type="submission" date="2018-01" db="EMBL/GenBank/DDBJ databases">
        <title>Whole genome analyses suggest that Burkholderia sensu lato contains two further novel genera in the rhizoxinica-symbiotica group Mycetohabitans gen. nov., and Trinickia gen. nov.: implications for the evolution of diazotrophy and nodulation in the Burkholderiaceae.</title>
        <authorList>
            <person name="Estrada-de los Santos P."/>
            <person name="Palmer M."/>
            <person name="Chavez-Ramirez B."/>
            <person name="Beukes C."/>
            <person name="Steenkamp E.T."/>
            <person name="Hirsch A.M."/>
            <person name="Manyaka P."/>
            <person name="Maluk M."/>
            <person name="Lafos M."/>
            <person name="Crook M."/>
            <person name="Gross E."/>
            <person name="Simon M.F."/>
            <person name="Bueno dos Reis Junior F."/>
            <person name="Poole P.S."/>
            <person name="Venter S.N."/>
            <person name="James E.K."/>
        </authorList>
    </citation>
    <scope>NUCLEOTIDE SEQUENCE [LARGE SCALE GENOMIC DNA]</scope>
    <source>
        <strain evidence="2 3">GP25-8</strain>
    </source>
</reference>